<protein>
    <recommendedName>
        <fullName evidence="4">Glycosyltransferase 2-like domain-containing protein</fullName>
    </recommendedName>
</protein>
<evidence type="ECO:0000313" key="5">
    <source>
        <dbReference type="EMBL" id="PCI77275.1"/>
    </source>
</evidence>
<keyword evidence="3" id="KW-0808">Transferase</keyword>
<evidence type="ECO:0000259" key="4">
    <source>
        <dbReference type="Pfam" id="PF00535"/>
    </source>
</evidence>
<dbReference type="Pfam" id="PF00535">
    <property type="entry name" value="Glycos_transf_2"/>
    <property type="match status" value="1"/>
</dbReference>
<dbReference type="InterPro" id="IPR006446">
    <property type="entry name" value="RhaTrfase"/>
</dbReference>
<dbReference type="InterPro" id="IPR001173">
    <property type="entry name" value="Glyco_trans_2-like"/>
</dbReference>
<dbReference type="InterPro" id="IPR029044">
    <property type="entry name" value="Nucleotide-diphossugar_trans"/>
</dbReference>
<dbReference type="AlphaFoldDB" id="A0A2A4X5G0"/>
<sequence>MIQLDSLSQRKCQVTVSDGLEVTNPAEKGSCAIVVTYNPDLTALLKLVSQLNKETDFLVIDNGSAAINELVASIMVYKRCIELIRLSENEGLAKALNRGINLARSRNYEYVFLFDQDSSLCDLFIARMVDAHIEASRLSENGIAAVGPRIINPQTMRQTPFKLFSKIFWRSDRSFAGQGKHFIADFLITSGSLLTLKCIDEVGGMKESYFIDNVDLEWCFRAKSLGFDLVGTDAAVLYHAIGERSSNPLVKAGLLAQHNPSRTYYSSRNRIHLYGAAYAPLGWKLRDVIRFTLKASWLLITSGQRRQYFHNLRSGIRDAKTLA</sequence>
<dbReference type="PANTHER" id="PTHR43179:SF12">
    <property type="entry name" value="GALACTOFURANOSYLTRANSFERASE GLFT2"/>
    <property type="match status" value="1"/>
</dbReference>
<proteinExistence type="inferred from homology"/>
<evidence type="ECO:0000256" key="3">
    <source>
        <dbReference type="ARBA" id="ARBA00022679"/>
    </source>
</evidence>
<dbReference type="SUPFAM" id="SSF53448">
    <property type="entry name" value="Nucleotide-diphospho-sugar transferases"/>
    <property type="match status" value="1"/>
</dbReference>
<feature type="domain" description="Glycosyltransferase 2-like" evidence="4">
    <location>
        <begin position="32"/>
        <end position="134"/>
    </location>
</feature>
<accession>A0A2A4X5G0</accession>
<dbReference type="NCBIfam" id="TIGR01556">
    <property type="entry name" value="rhamnosyltran"/>
    <property type="match status" value="1"/>
</dbReference>
<reference evidence="6" key="1">
    <citation type="submission" date="2017-08" db="EMBL/GenBank/DDBJ databases">
        <title>A dynamic microbial community with high functional redundancy inhabits the cold, oxic subseafloor aquifer.</title>
        <authorList>
            <person name="Tully B.J."/>
            <person name="Wheat C.G."/>
            <person name="Glazer B.T."/>
            <person name="Huber J.A."/>
        </authorList>
    </citation>
    <scope>NUCLEOTIDE SEQUENCE [LARGE SCALE GENOMIC DNA]</scope>
</reference>
<dbReference type="Gene3D" id="3.90.550.10">
    <property type="entry name" value="Spore Coat Polysaccharide Biosynthesis Protein SpsA, Chain A"/>
    <property type="match status" value="1"/>
</dbReference>
<dbReference type="PANTHER" id="PTHR43179">
    <property type="entry name" value="RHAMNOSYLTRANSFERASE WBBL"/>
    <property type="match status" value="1"/>
</dbReference>
<gene>
    <name evidence="5" type="ORF">COB20_08690</name>
</gene>
<evidence type="ECO:0000313" key="6">
    <source>
        <dbReference type="Proteomes" id="UP000218767"/>
    </source>
</evidence>
<evidence type="ECO:0000256" key="2">
    <source>
        <dbReference type="ARBA" id="ARBA00022676"/>
    </source>
</evidence>
<evidence type="ECO:0000256" key="1">
    <source>
        <dbReference type="ARBA" id="ARBA00006739"/>
    </source>
</evidence>
<dbReference type="Proteomes" id="UP000218767">
    <property type="component" value="Unassembled WGS sequence"/>
</dbReference>
<name>A0A2A4X5G0_9GAMM</name>
<comment type="caution">
    <text evidence="5">The sequence shown here is derived from an EMBL/GenBank/DDBJ whole genome shotgun (WGS) entry which is preliminary data.</text>
</comment>
<comment type="similarity">
    <text evidence="1">Belongs to the glycosyltransferase 2 family.</text>
</comment>
<dbReference type="GO" id="GO:0016757">
    <property type="term" value="F:glycosyltransferase activity"/>
    <property type="evidence" value="ECO:0007669"/>
    <property type="project" value="UniProtKB-KW"/>
</dbReference>
<dbReference type="CDD" id="cd02526">
    <property type="entry name" value="GT2_RfbF_like"/>
    <property type="match status" value="1"/>
</dbReference>
<dbReference type="EMBL" id="NVUL01000047">
    <property type="protein sequence ID" value="PCI77275.1"/>
    <property type="molecule type" value="Genomic_DNA"/>
</dbReference>
<organism evidence="5 6">
    <name type="scientific">SAR86 cluster bacterium</name>
    <dbReference type="NCBI Taxonomy" id="2030880"/>
    <lineage>
        <taxon>Bacteria</taxon>
        <taxon>Pseudomonadati</taxon>
        <taxon>Pseudomonadota</taxon>
        <taxon>Gammaproteobacteria</taxon>
        <taxon>SAR86 cluster</taxon>
    </lineage>
</organism>
<keyword evidence="2" id="KW-0328">Glycosyltransferase</keyword>